<comment type="caution">
    <text evidence="2">The sequence shown here is derived from an EMBL/GenBank/DDBJ whole genome shotgun (WGS) entry which is preliminary data.</text>
</comment>
<dbReference type="EMBL" id="CAJZBQ010000057">
    <property type="protein sequence ID" value="CAG9333795.1"/>
    <property type="molecule type" value="Genomic_DNA"/>
</dbReference>
<accession>A0AAU9KA22</accession>
<protein>
    <recommendedName>
        <fullName evidence="1">Cyclin N-terminal domain-containing protein</fullName>
    </recommendedName>
</protein>
<dbReference type="AlphaFoldDB" id="A0AAU9KA22"/>
<feature type="domain" description="Cyclin N-terminal" evidence="1">
    <location>
        <begin position="69"/>
        <end position="176"/>
    </location>
</feature>
<evidence type="ECO:0000313" key="2">
    <source>
        <dbReference type="EMBL" id="CAG9333795.1"/>
    </source>
</evidence>
<organism evidence="2 3">
    <name type="scientific">Blepharisma stoltei</name>
    <dbReference type="NCBI Taxonomy" id="1481888"/>
    <lineage>
        <taxon>Eukaryota</taxon>
        <taxon>Sar</taxon>
        <taxon>Alveolata</taxon>
        <taxon>Ciliophora</taxon>
        <taxon>Postciliodesmatophora</taxon>
        <taxon>Heterotrichea</taxon>
        <taxon>Heterotrichida</taxon>
        <taxon>Blepharismidae</taxon>
        <taxon>Blepharisma</taxon>
    </lineage>
</organism>
<gene>
    <name evidence="2" type="ORF">BSTOLATCC_MIC59611</name>
</gene>
<dbReference type="InterPro" id="IPR036915">
    <property type="entry name" value="Cyclin-like_sf"/>
</dbReference>
<name>A0AAU9KA22_9CILI</name>
<evidence type="ECO:0000259" key="1">
    <source>
        <dbReference type="Pfam" id="PF00134"/>
    </source>
</evidence>
<reference evidence="2" key="1">
    <citation type="submission" date="2021-09" db="EMBL/GenBank/DDBJ databases">
        <authorList>
            <consortium name="AG Swart"/>
            <person name="Singh M."/>
            <person name="Singh A."/>
            <person name="Seah K."/>
            <person name="Emmerich C."/>
        </authorList>
    </citation>
    <scope>NUCLEOTIDE SEQUENCE</scope>
    <source>
        <strain evidence="2">ATCC30299</strain>
    </source>
</reference>
<proteinExistence type="predicted"/>
<dbReference type="InterPro" id="IPR006671">
    <property type="entry name" value="Cyclin_N"/>
</dbReference>
<dbReference type="SUPFAM" id="SSF47954">
    <property type="entry name" value="Cyclin-like"/>
    <property type="match status" value="1"/>
</dbReference>
<keyword evidence="3" id="KW-1185">Reference proteome</keyword>
<sequence>MSSIQSKSAKVSSLNSTPSHKIIPTADDLILSISSAICSTIRESNSKLKENPFFTDLQFSEYFFNFENYKDFSKQKNETRLEKVFSLFQSLHKALKISHECFILIMIYIKKFLSYTEIPLLNDNWENIALMSTLISQRVSDNNFMCASIFVEYFPQLSLREIEFMEIEFLNRIDYNYKIEKKEYLEMITFLQDAYKSYMTFSWEIDVEKVDDILKRSQWLSIPEEDSNSNFICKSDAMSFIDLEEMEL</sequence>
<evidence type="ECO:0000313" key="3">
    <source>
        <dbReference type="Proteomes" id="UP001162131"/>
    </source>
</evidence>
<dbReference type="Gene3D" id="1.10.472.10">
    <property type="entry name" value="Cyclin-like"/>
    <property type="match status" value="1"/>
</dbReference>
<dbReference type="Pfam" id="PF00134">
    <property type="entry name" value="Cyclin_N"/>
    <property type="match status" value="1"/>
</dbReference>
<dbReference type="Proteomes" id="UP001162131">
    <property type="component" value="Unassembled WGS sequence"/>
</dbReference>